<dbReference type="EMBL" id="JAPWGL010000002">
    <property type="protein sequence ID" value="MCZ4222860.1"/>
    <property type="molecule type" value="Genomic_DNA"/>
</dbReference>
<dbReference type="SUPFAM" id="SSF142906">
    <property type="entry name" value="YjbR-like"/>
    <property type="match status" value="1"/>
</dbReference>
<organism evidence="1 2">
    <name type="scientific">Pedobacter rhodius</name>
    <dbReference type="NCBI Taxonomy" id="3004098"/>
    <lineage>
        <taxon>Bacteria</taxon>
        <taxon>Pseudomonadati</taxon>
        <taxon>Bacteroidota</taxon>
        <taxon>Sphingobacteriia</taxon>
        <taxon>Sphingobacteriales</taxon>
        <taxon>Sphingobacteriaceae</taxon>
        <taxon>Pedobacter</taxon>
    </lineage>
</organism>
<keyword evidence="1" id="KW-0238">DNA-binding</keyword>
<gene>
    <name evidence="1" type="ORF">O0931_06065</name>
</gene>
<comment type="caution">
    <text evidence="1">The sequence shown here is derived from an EMBL/GenBank/DDBJ whole genome shotgun (WGS) entry which is preliminary data.</text>
</comment>
<protein>
    <submittedName>
        <fullName evidence="1">MmcQ/YjbR family DNA-binding protein</fullName>
    </submittedName>
</protein>
<dbReference type="Proteomes" id="UP001144341">
    <property type="component" value="Unassembled WGS sequence"/>
</dbReference>
<keyword evidence="2" id="KW-1185">Reference proteome</keyword>
<dbReference type="RefSeq" id="WP_269414664.1">
    <property type="nucleotide sequence ID" value="NZ_JAPWGL010000002.1"/>
</dbReference>
<reference evidence="1" key="1">
    <citation type="submission" date="2022-12" db="EMBL/GenBank/DDBJ databases">
        <title>Genome sequence of SJ11.</title>
        <authorList>
            <person name="Woo H."/>
        </authorList>
    </citation>
    <scope>NUCLEOTIDE SEQUENCE</scope>
    <source>
        <strain evidence="1">SJ11</strain>
    </source>
</reference>
<dbReference type="InterPro" id="IPR038056">
    <property type="entry name" value="YjbR-like_sf"/>
</dbReference>
<accession>A0ABT4KVA0</accession>
<sequence length="104" mass="12151">MTADWIKGLCMQFDNVSEHPHFFKKAYKVKNKVFATLDFDKLKVSLKLSEIDQSVFCNFSPEKIYPANGAWGRQGWTIFEFYDLKSEMIEDAITLSYNNVQPKK</sequence>
<dbReference type="GO" id="GO:0003677">
    <property type="term" value="F:DNA binding"/>
    <property type="evidence" value="ECO:0007669"/>
    <property type="project" value="UniProtKB-KW"/>
</dbReference>
<name>A0ABT4KVA0_9SPHI</name>
<dbReference type="Pfam" id="PF04237">
    <property type="entry name" value="YjbR"/>
    <property type="match status" value="1"/>
</dbReference>
<dbReference type="Gene3D" id="3.90.1150.30">
    <property type="match status" value="1"/>
</dbReference>
<dbReference type="InterPro" id="IPR058532">
    <property type="entry name" value="YjbR/MT2646/Rv2570-like"/>
</dbReference>
<proteinExistence type="predicted"/>
<evidence type="ECO:0000313" key="1">
    <source>
        <dbReference type="EMBL" id="MCZ4222860.1"/>
    </source>
</evidence>
<evidence type="ECO:0000313" key="2">
    <source>
        <dbReference type="Proteomes" id="UP001144341"/>
    </source>
</evidence>